<comment type="similarity">
    <text evidence="1">Belongs to the NAD(P)-dependent epimerase/dehydratase family.</text>
</comment>
<evidence type="ECO:0000259" key="5">
    <source>
        <dbReference type="Pfam" id="PF01370"/>
    </source>
</evidence>
<keyword evidence="7" id="KW-1185">Reference proteome</keyword>
<evidence type="ECO:0000313" key="7">
    <source>
        <dbReference type="Proteomes" id="UP000595703"/>
    </source>
</evidence>
<dbReference type="GO" id="GO:0016491">
    <property type="term" value="F:oxidoreductase activity"/>
    <property type="evidence" value="ECO:0007669"/>
    <property type="project" value="UniProtKB-KW"/>
</dbReference>
<reference evidence="6 7" key="4">
    <citation type="journal article" date="2020" name="Sci. Rep.">
        <title>beta-carboline chemical signals induce reveromycin production through a LuxR family regulator in Streptomyces sp. SN-593.</title>
        <authorList>
            <person name="Panthee S."/>
            <person name="Kito N."/>
            <person name="Hayashi T."/>
            <person name="Shimizu T."/>
            <person name="Ishikawa J."/>
            <person name="Hamamoto H."/>
            <person name="Osada H."/>
            <person name="Takahashi S."/>
        </authorList>
    </citation>
    <scope>NUCLEOTIDE SEQUENCE [LARGE SCALE GENOMIC DNA]</scope>
    <source>
        <strain evidence="6 7">SN-593</strain>
    </source>
</reference>
<dbReference type="KEGG" id="arev:RVR_1956"/>
<evidence type="ECO:0000256" key="4">
    <source>
        <dbReference type="SAM" id="MobiDB-lite"/>
    </source>
</evidence>
<dbReference type="Gene3D" id="3.40.50.720">
    <property type="entry name" value="NAD(P)-binding Rossmann-like Domain"/>
    <property type="match status" value="1"/>
</dbReference>
<feature type="domain" description="NAD-dependent epimerase/dehydratase" evidence="5">
    <location>
        <begin position="7"/>
        <end position="212"/>
    </location>
</feature>
<feature type="region of interest" description="Disordered" evidence="4">
    <location>
        <begin position="142"/>
        <end position="171"/>
    </location>
</feature>
<dbReference type="RefSeq" id="WP_202233004.1">
    <property type="nucleotide sequence ID" value="NZ_AP018365.1"/>
</dbReference>
<accession>A0A7U3VMI2</accession>
<evidence type="ECO:0000313" key="6">
    <source>
        <dbReference type="EMBL" id="BBA96594.1"/>
    </source>
</evidence>
<dbReference type="EMBL" id="AP018365">
    <property type="protein sequence ID" value="BBA96594.1"/>
    <property type="molecule type" value="Genomic_DNA"/>
</dbReference>
<evidence type="ECO:0000256" key="2">
    <source>
        <dbReference type="ARBA" id="ARBA00023002"/>
    </source>
</evidence>
<reference evidence="6 7" key="3">
    <citation type="journal article" date="2011" name="Nat. Chem. Biol.">
        <title>Reveromycin A biosynthesis uses RevG and RevJ for stereospecific spiroacetal formation.</title>
        <authorList>
            <person name="Takahashi S."/>
            <person name="Toyoda A."/>
            <person name="Sekiyama Y."/>
            <person name="Takagi H."/>
            <person name="Nogawa T."/>
            <person name="Uramoto M."/>
            <person name="Suzuki R."/>
            <person name="Koshino H."/>
            <person name="Kumano T."/>
            <person name="Panthee S."/>
            <person name="Dairi T."/>
            <person name="Ishikawa J."/>
            <person name="Ikeda H."/>
            <person name="Sakaki Y."/>
            <person name="Osada H."/>
        </authorList>
    </citation>
    <scope>NUCLEOTIDE SEQUENCE [LARGE SCALE GENOMIC DNA]</scope>
    <source>
        <strain evidence="6 7">SN-593</strain>
    </source>
</reference>
<dbReference type="PANTHER" id="PTHR43103">
    <property type="entry name" value="NUCLEOSIDE-DIPHOSPHATE-SUGAR EPIMERASE"/>
    <property type="match status" value="1"/>
</dbReference>
<dbReference type="InterPro" id="IPR036291">
    <property type="entry name" value="NAD(P)-bd_dom_sf"/>
</dbReference>
<feature type="region of interest" description="Disordered" evidence="4">
    <location>
        <begin position="43"/>
        <end position="78"/>
    </location>
</feature>
<gene>
    <name evidence="6" type="ORF">RVR_1956</name>
</gene>
<organism evidence="6 7">
    <name type="scientific">Actinacidiphila reveromycinica</name>
    <dbReference type="NCBI Taxonomy" id="659352"/>
    <lineage>
        <taxon>Bacteria</taxon>
        <taxon>Bacillati</taxon>
        <taxon>Actinomycetota</taxon>
        <taxon>Actinomycetes</taxon>
        <taxon>Kitasatosporales</taxon>
        <taxon>Streptomycetaceae</taxon>
        <taxon>Actinacidiphila</taxon>
    </lineage>
</organism>
<name>A0A7U3VMI2_9ACTN</name>
<keyword evidence="2" id="KW-0560">Oxidoreductase</keyword>
<dbReference type="AlphaFoldDB" id="A0A7U3VMI2"/>
<protein>
    <recommendedName>
        <fullName evidence="5">NAD-dependent epimerase/dehydratase domain-containing protein</fullName>
    </recommendedName>
</protein>
<evidence type="ECO:0000256" key="3">
    <source>
        <dbReference type="ARBA" id="ARBA00023027"/>
    </source>
</evidence>
<feature type="compositionally biased region" description="Basic and acidic residues" evidence="4">
    <location>
        <begin position="43"/>
        <end position="59"/>
    </location>
</feature>
<dbReference type="Pfam" id="PF01370">
    <property type="entry name" value="Epimerase"/>
    <property type="match status" value="1"/>
</dbReference>
<dbReference type="PANTHER" id="PTHR43103:SF5">
    <property type="entry name" value="4-EPIMERASE, PUTATIVE (AFU_ORTHOLOGUE AFUA_7G00360)-RELATED"/>
    <property type="match status" value="1"/>
</dbReference>
<reference evidence="6 7" key="1">
    <citation type="journal article" date="2010" name="J. Bacteriol.">
        <title>Biochemical characterization of a novel indole prenyltransferase from Streptomyces sp. SN-593.</title>
        <authorList>
            <person name="Takahashi S."/>
            <person name="Takagi H."/>
            <person name="Toyoda A."/>
            <person name="Uramoto M."/>
            <person name="Nogawa T."/>
            <person name="Ueki M."/>
            <person name="Sakaki Y."/>
            <person name="Osada H."/>
        </authorList>
    </citation>
    <scope>NUCLEOTIDE SEQUENCE [LARGE SCALE GENOMIC DNA]</scope>
    <source>
        <strain evidence="6 7">SN-593</strain>
    </source>
</reference>
<proteinExistence type="inferred from homology"/>
<dbReference type="InterPro" id="IPR001509">
    <property type="entry name" value="Epimerase_deHydtase"/>
</dbReference>
<sequence>MTAPRTILLTGAAGGLGTLMRDLLPPYGYDLRLLDMRPIKRTAGERAADERTADERTADADGAADANTVGREAETGQAGTRRVITADLADRDALREAVHGVDAVLHLAGISVESTFDKILAANIQGTHNLYEAVREEGVRTGGAPPRVVSASSNHAVGFTPRPRGGDPLIPIDTPRRPDTFYGLSKCFGEDLAQLYADRHGIDTVSVRIGSCFPEPSNVRMLSVWMSPADGARLFHAALTAGTTGHTVVYGSSANTRLWWDLAPARALGYEPRDDSEVFAARLIAEQGELDPDNPAHAHLGGAFCTDPPMWPY</sequence>
<dbReference type="Proteomes" id="UP000595703">
    <property type="component" value="Chromosome"/>
</dbReference>
<evidence type="ECO:0000256" key="1">
    <source>
        <dbReference type="ARBA" id="ARBA00007637"/>
    </source>
</evidence>
<dbReference type="SUPFAM" id="SSF51735">
    <property type="entry name" value="NAD(P)-binding Rossmann-fold domains"/>
    <property type="match status" value="1"/>
</dbReference>
<reference evidence="6 7" key="2">
    <citation type="journal article" date="2011" name="J. Antibiot.">
        <title>Furaquinocins I and J: novel polyketide isoprenoid hybrid compounds from Streptomyces reveromyceticus SN-593.</title>
        <authorList>
            <person name="Panthee S."/>
            <person name="Takahashi S."/>
            <person name="Takagi H."/>
            <person name="Nogawa T."/>
            <person name="Oowada E."/>
            <person name="Uramoto M."/>
            <person name="Osada H."/>
        </authorList>
    </citation>
    <scope>NUCLEOTIDE SEQUENCE [LARGE SCALE GENOMIC DNA]</scope>
    <source>
        <strain evidence="6 7">SN-593</strain>
    </source>
</reference>
<keyword evidence="3" id="KW-0520">NAD</keyword>